<accession>A0A1M5Z3P5</accession>
<gene>
    <name evidence="8" type="ORF">SAMN02745941_02554</name>
</gene>
<dbReference type="RefSeq" id="WP_073020002.1">
    <property type="nucleotide sequence ID" value="NZ_FQXU01000007.1"/>
</dbReference>
<dbReference type="SUPFAM" id="SSF88946">
    <property type="entry name" value="Sigma2 domain of RNA polymerase sigma factors"/>
    <property type="match status" value="1"/>
</dbReference>
<sequence length="180" mass="21353">MKINDENLIDQLRNRNEKALDYLIDRYGNLLLKVSYSVLKDREASLECMNDSIFKIWNNIEAFSGEKSKFINWIVVITKRAAIDELRKRDKKVITALEELMVGEEQDFHKQLEDKEIIDRLVKEINKMEEVSKEIFLRRFFMDEAIKDIAEKLEISVSAVSNRILRGRKKLEVLFREEVI</sequence>
<dbReference type="InterPro" id="IPR013325">
    <property type="entry name" value="RNA_pol_sigma_r2"/>
</dbReference>
<reference evidence="8 9" key="1">
    <citation type="submission" date="2016-11" db="EMBL/GenBank/DDBJ databases">
        <authorList>
            <person name="Jaros S."/>
            <person name="Januszkiewicz K."/>
            <person name="Wedrychowicz H."/>
        </authorList>
    </citation>
    <scope>NUCLEOTIDE SEQUENCE [LARGE SCALE GENOMIC DNA]</scope>
    <source>
        <strain evidence="8 9">DSM 6191</strain>
    </source>
</reference>
<dbReference type="InterPro" id="IPR036388">
    <property type="entry name" value="WH-like_DNA-bd_sf"/>
</dbReference>
<keyword evidence="4" id="KW-0238">DNA-binding</keyword>
<organism evidence="8 9">
    <name type="scientific">Clostridium intestinale DSM 6191</name>
    <dbReference type="NCBI Taxonomy" id="1121320"/>
    <lineage>
        <taxon>Bacteria</taxon>
        <taxon>Bacillati</taxon>
        <taxon>Bacillota</taxon>
        <taxon>Clostridia</taxon>
        <taxon>Eubacteriales</taxon>
        <taxon>Clostridiaceae</taxon>
        <taxon>Clostridium</taxon>
    </lineage>
</organism>
<evidence type="ECO:0000313" key="8">
    <source>
        <dbReference type="EMBL" id="SHI18840.1"/>
    </source>
</evidence>
<evidence type="ECO:0000256" key="3">
    <source>
        <dbReference type="ARBA" id="ARBA00023082"/>
    </source>
</evidence>
<dbReference type="PANTHER" id="PTHR43133:SF8">
    <property type="entry name" value="RNA POLYMERASE SIGMA FACTOR HI_1459-RELATED"/>
    <property type="match status" value="1"/>
</dbReference>
<dbReference type="Gene3D" id="1.10.10.10">
    <property type="entry name" value="Winged helix-like DNA-binding domain superfamily/Winged helix DNA-binding domain"/>
    <property type="match status" value="1"/>
</dbReference>
<dbReference type="GO" id="GO:0006352">
    <property type="term" value="P:DNA-templated transcription initiation"/>
    <property type="evidence" value="ECO:0007669"/>
    <property type="project" value="InterPro"/>
</dbReference>
<protein>
    <submittedName>
        <fullName evidence="8">RNA polymerase sigma-70 factor, ECF subfamily</fullName>
    </submittedName>
</protein>
<dbReference type="InterPro" id="IPR013324">
    <property type="entry name" value="RNA_pol_sigma_r3/r4-like"/>
</dbReference>
<dbReference type="InterPro" id="IPR039425">
    <property type="entry name" value="RNA_pol_sigma-70-like"/>
</dbReference>
<evidence type="ECO:0000259" key="7">
    <source>
        <dbReference type="Pfam" id="PF08281"/>
    </source>
</evidence>
<dbReference type="NCBIfam" id="TIGR02937">
    <property type="entry name" value="sigma70-ECF"/>
    <property type="match status" value="1"/>
</dbReference>
<feature type="domain" description="RNA polymerase sigma factor 70 region 4 type 2" evidence="7">
    <location>
        <begin position="120"/>
        <end position="171"/>
    </location>
</feature>
<dbReference type="GO" id="GO:0003677">
    <property type="term" value="F:DNA binding"/>
    <property type="evidence" value="ECO:0007669"/>
    <property type="project" value="UniProtKB-KW"/>
</dbReference>
<keyword evidence="5" id="KW-0804">Transcription</keyword>
<evidence type="ECO:0000256" key="4">
    <source>
        <dbReference type="ARBA" id="ARBA00023125"/>
    </source>
</evidence>
<dbReference type="InterPro" id="IPR014284">
    <property type="entry name" value="RNA_pol_sigma-70_dom"/>
</dbReference>
<dbReference type="InterPro" id="IPR007627">
    <property type="entry name" value="RNA_pol_sigma70_r2"/>
</dbReference>
<dbReference type="Proteomes" id="UP000184241">
    <property type="component" value="Unassembled WGS sequence"/>
</dbReference>
<dbReference type="SUPFAM" id="SSF88659">
    <property type="entry name" value="Sigma3 and sigma4 domains of RNA polymerase sigma factors"/>
    <property type="match status" value="1"/>
</dbReference>
<dbReference type="Pfam" id="PF08281">
    <property type="entry name" value="Sigma70_r4_2"/>
    <property type="match status" value="1"/>
</dbReference>
<dbReference type="PANTHER" id="PTHR43133">
    <property type="entry name" value="RNA POLYMERASE ECF-TYPE SIGMA FACTO"/>
    <property type="match status" value="1"/>
</dbReference>
<keyword evidence="2" id="KW-0805">Transcription regulation</keyword>
<dbReference type="Pfam" id="PF04542">
    <property type="entry name" value="Sigma70_r2"/>
    <property type="match status" value="1"/>
</dbReference>
<feature type="domain" description="RNA polymerase sigma-70 region 2" evidence="6">
    <location>
        <begin position="23"/>
        <end position="91"/>
    </location>
</feature>
<dbReference type="EMBL" id="FQXU01000007">
    <property type="protein sequence ID" value="SHI18840.1"/>
    <property type="molecule type" value="Genomic_DNA"/>
</dbReference>
<evidence type="ECO:0000313" key="9">
    <source>
        <dbReference type="Proteomes" id="UP000184241"/>
    </source>
</evidence>
<evidence type="ECO:0000256" key="2">
    <source>
        <dbReference type="ARBA" id="ARBA00023015"/>
    </source>
</evidence>
<evidence type="ECO:0000256" key="1">
    <source>
        <dbReference type="ARBA" id="ARBA00010641"/>
    </source>
</evidence>
<dbReference type="Gene3D" id="1.10.1740.10">
    <property type="match status" value="1"/>
</dbReference>
<dbReference type="InterPro" id="IPR013249">
    <property type="entry name" value="RNA_pol_sigma70_r4_t2"/>
</dbReference>
<dbReference type="AlphaFoldDB" id="A0A1M5Z3P5"/>
<evidence type="ECO:0000256" key="5">
    <source>
        <dbReference type="ARBA" id="ARBA00023163"/>
    </source>
</evidence>
<proteinExistence type="inferred from homology"/>
<keyword evidence="3" id="KW-0731">Sigma factor</keyword>
<evidence type="ECO:0000259" key="6">
    <source>
        <dbReference type="Pfam" id="PF04542"/>
    </source>
</evidence>
<comment type="similarity">
    <text evidence="1">Belongs to the sigma-70 factor family. ECF subfamily.</text>
</comment>
<name>A0A1M5Z3P5_9CLOT</name>
<dbReference type="GO" id="GO:0016987">
    <property type="term" value="F:sigma factor activity"/>
    <property type="evidence" value="ECO:0007669"/>
    <property type="project" value="UniProtKB-KW"/>
</dbReference>